<name>G0VPB7_MEGEL</name>
<dbReference type="HOGENOM" id="CLU_2523640_0_0_9"/>
<gene>
    <name evidence="1" type="ORF">MELS_1073</name>
</gene>
<reference evidence="1 2" key="1">
    <citation type="journal article" date="2011" name="J. Bacteriol.">
        <title>Genome Sequence of the Ruminal Bacterium Megasphaera elsdenii.</title>
        <authorList>
            <person name="Marx H."/>
            <person name="Graf A.B."/>
            <person name="Tatto N."/>
            <person name="Thallinger G.G."/>
            <person name="Mattanovich D."/>
            <person name="Sauer M."/>
        </authorList>
    </citation>
    <scope>NUCLEOTIDE SEQUENCE [LARGE SCALE GENOMIC DNA]</scope>
    <source>
        <strain evidence="1 2">DSM 20460</strain>
    </source>
</reference>
<protein>
    <submittedName>
        <fullName evidence="1">Uncharacterized protein</fullName>
    </submittedName>
</protein>
<dbReference type="EMBL" id="HE576794">
    <property type="protein sequence ID" value="CCC73295.1"/>
    <property type="molecule type" value="Genomic_DNA"/>
</dbReference>
<sequence length="84" mass="9976">MDSMTTIKVLRQEVYDAAYRYYMDLRLNPSKTPNTYFIYAGVERLAKSILRGGSRHTYPDMADDWLDHIEQKAKQDVYCLNWPH</sequence>
<dbReference type="KEGG" id="med:MELS_1073"/>
<evidence type="ECO:0000313" key="2">
    <source>
        <dbReference type="Proteomes" id="UP000010111"/>
    </source>
</evidence>
<organism evidence="1 2">
    <name type="scientific">Megasphaera elsdenii DSM 20460</name>
    <dbReference type="NCBI Taxonomy" id="1064535"/>
    <lineage>
        <taxon>Bacteria</taxon>
        <taxon>Bacillati</taxon>
        <taxon>Bacillota</taxon>
        <taxon>Negativicutes</taxon>
        <taxon>Veillonellales</taxon>
        <taxon>Veillonellaceae</taxon>
        <taxon>Megasphaera</taxon>
    </lineage>
</organism>
<dbReference type="AlphaFoldDB" id="G0VPB7"/>
<accession>G0VPB7</accession>
<keyword evidence="2" id="KW-1185">Reference proteome</keyword>
<proteinExistence type="predicted"/>
<dbReference type="STRING" id="1064535.MELS_1073"/>
<dbReference type="Proteomes" id="UP000010111">
    <property type="component" value="Chromosome"/>
</dbReference>
<evidence type="ECO:0000313" key="1">
    <source>
        <dbReference type="EMBL" id="CCC73295.1"/>
    </source>
</evidence>